<feature type="compositionally biased region" description="Low complexity" evidence="1">
    <location>
        <begin position="432"/>
        <end position="443"/>
    </location>
</feature>
<feature type="region of interest" description="Disordered" evidence="1">
    <location>
        <begin position="148"/>
        <end position="186"/>
    </location>
</feature>
<feature type="domain" description="C2H2-type" evidence="2">
    <location>
        <begin position="530"/>
        <end position="557"/>
    </location>
</feature>
<feature type="compositionally biased region" description="Low complexity" evidence="1">
    <location>
        <begin position="18"/>
        <end position="27"/>
    </location>
</feature>
<reference evidence="3" key="1">
    <citation type="submission" date="2016-04" db="EMBL/GenBank/DDBJ databases">
        <authorList>
            <person name="Nguyen H.D."/>
            <person name="Samba Siva P."/>
            <person name="Cullis J."/>
            <person name="Levesque C.A."/>
            <person name="Hambleton S."/>
        </authorList>
    </citation>
    <scope>NUCLEOTIDE SEQUENCE</scope>
    <source>
        <strain evidence="3">DAOMC 236416</strain>
    </source>
</reference>
<dbReference type="PROSITE" id="PS00028">
    <property type="entry name" value="ZINC_FINGER_C2H2_1"/>
    <property type="match status" value="1"/>
</dbReference>
<dbReference type="PROSITE" id="PS50157">
    <property type="entry name" value="ZINC_FINGER_C2H2_2"/>
    <property type="match status" value="2"/>
</dbReference>
<dbReference type="Gene3D" id="3.30.160.60">
    <property type="entry name" value="Classic Zinc Finger"/>
    <property type="match status" value="1"/>
</dbReference>
<evidence type="ECO:0000256" key="1">
    <source>
        <dbReference type="SAM" id="MobiDB-lite"/>
    </source>
</evidence>
<sequence length="661" mass="69591">MDAANPFASLFPPLQSGATASTSTSTTTKEDVLDWSALFAQPTAIPPSNNLNSHPNFTSALFAASPEGLSAGSPASSRDFGSPMLDFELPFAAENEAALFPPEQPSEVADWMAKFNLANSHAQPQGQTNTTAPQWQIDMANALRAAAQLTAQQHSSSQQSASTLTDSAFSQSMSIPGTSSSQQQDRAFAQALGNATADLPASQHSMISNTSSEDDFIPIQAPVRLPTSMSASPNTAQTVPDFLDQLSSMQTSWYNPPVSSMAESTGGLSQQSSTTIGGSQHSSRGGSPTPSESPRGAVNSLATVFVREYARSHPVHDTDVLVRGLRLAGIEISDTVLREIVGPSPLSLGSPASHFGQSSASVSPQLGKVSPTTMSAVNCNANFAMLMSGLGMAGQTQTDSELHNFSQSSSVSSLSSVPEVMNLPVATNFEQQLSQSSMAQSQSDDGWSSDASCWSPPPPSGQVPRKVKVTQPAASSSRVRSSLSVQRSDAKTDILGSTNATTSINSYLPGGSSSDGIMTTIWLPSGKRAFSCNVCHKHFDRAFNLRTHADTHKTVEEREKGKRFVCPHNHGEADECGKPFARKHDCIRHWKTVHGKAMAGSSSAAAINKLKVPQPIVKDSDREASSSSGDEDGSSDDDDGDHTAGYNERQVSASTGRSSFG</sequence>
<feature type="region of interest" description="Disordered" evidence="1">
    <location>
        <begin position="1"/>
        <end position="27"/>
    </location>
</feature>
<dbReference type="Proteomes" id="UP000077521">
    <property type="component" value="Unassembled WGS sequence"/>
</dbReference>
<feature type="domain" description="C2H2-type" evidence="2">
    <location>
        <begin position="564"/>
        <end position="594"/>
    </location>
</feature>
<reference evidence="3" key="2">
    <citation type="journal article" date="2019" name="IMA Fungus">
        <title>Genome sequencing and comparison of five Tilletia species to identify candidate genes for the detection of regulated species infecting wheat.</title>
        <authorList>
            <person name="Nguyen H.D.T."/>
            <person name="Sultana T."/>
            <person name="Kesanakurti P."/>
            <person name="Hambleton S."/>
        </authorList>
    </citation>
    <scope>NUCLEOTIDE SEQUENCE</scope>
    <source>
        <strain evidence="3">DAOMC 236416</strain>
    </source>
</reference>
<dbReference type="AlphaFoldDB" id="A0A177TQB9"/>
<dbReference type="EMBL" id="LWDF02000423">
    <property type="protein sequence ID" value="KAE8248880.1"/>
    <property type="molecule type" value="Genomic_DNA"/>
</dbReference>
<gene>
    <name evidence="3" type="ORF">A4X13_0g5436</name>
</gene>
<comment type="caution">
    <text evidence="3">The sequence shown here is derived from an EMBL/GenBank/DDBJ whole genome shotgun (WGS) entry which is preliminary data.</text>
</comment>
<dbReference type="InterPro" id="IPR013087">
    <property type="entry name" value="Znf_C2H2_type"/>
</dbReference>
<name>A0A177TQB9_9BASI</name>
<organism evidence="3 4">
    <name type="scientific">Tilletia indica</name>
    <dbReference type="NCBI Taxonomy" id="43049"/>
    <lineage>
        <taxon>Eukaryota</taxon>
        <taxon>Fungi</taxon>
        <taxon>Dikarya</taxon>
        <taxon>Basidiomycota</taxon>
        <taxon>Ustilaginomycotina</taxon>
        <taxon>Exobasidiomycetes</taxon>
        <taxon>Tilletiales</taxon>
        <taxon>Tilletiaceae</taxon>
        <taxon>Tilletia</taxon>
    </lineage>
</organism>
<protein>
    <recommendedName>
        <fullName evidence="2">C2H2-type domain-containing protein</fullName>
    </recommendedName>
</protein>
<feature type="compositionally biased region" description="Polar residues" evidence="1">
    <location>
        <begin position="254"/>
        <end position="263"/>
    </location>
</feature>
<keyword evidence="4" id="KW-1185">Reference proteome</keyword>
<dbReference type="InterPro" id="IPR036236">
    <property type="entry name" value="Znf_C2H2_sf"/>
</dbReference>
<feature type="region of interest" description="Disordered" evidence="1">
    <location>
        <begin position="254"/>
        <end position="297"/>
    </location>
</feature>
<feature type="region of interest" description="Disordered" evidence="1">
    <location>
        <begin position="611"/>
        <end position="661"/>
    </location>
</feature>
<dbReference type="SMART" id="SM00355">
    <property type="entry name" value="ZnF_C2H2"/>
    <property type="match status" value="2"/>
</dbReference>
<feature type="compositionally biased region" description="Low complexity" evidence="1">
    <location>
        <begin position="264"/>
        <end position="283"/>
    </location>
</feature>
<evidence type="ECO:0000313" key="3">
    <source>
        <dbReference type="EMBL" id="KAE8248880.1"/>
    </source>
</evidence>
<feature type="compositionally biased region" description="Acidic residues" evidence="1">
    <location>
        <begin position="629"/>
        <end position="640"/>
    </location>
</feature>
<evidence type="ECO:0000313" key="4">
    <source>
        <dbReference type="Proteomes" id="UP000077521"/>
    </source>
</evidence>
<feature type="compositionally biased region" description="Polar residues" evidence="1">
    <location>
        <begin position="649"/>
        <end position="661"/>
    </location>
</feature>
<feature type="compositionally biased region" description="Low complexity" evidence="1">
    <location>
        <begin position="148"/>
        <end position="168"/>
    </location>
</feature>
<feature type="compositionally biased region" description="Polar residues" evidence="1">
    <location>
        <begin position="169"/>
        <end position="185"/>
    </location>
</feature>
<proteinExistence type="predicted"/>
<dbReference type="SUPFAM" id="SSF57667">
    <property type="entry name" value="beta-beta-alpha zinc fingers"/>
    <property type="match status" value="1"/>
</dbReference>
<evidence type="ECO:0000259" key="2">
    <source>
        <dbReference type="PROSITE" id="PS50157"/>
    </source>
</evidence>
<accession>A0A177TQB9</accession>
<feature type="compositionally biased region" description="Low complexity" evidence="1">
    <location>
        <begin position="475"/>
        <end position="487"/>
    </location>
</feature>
<feature type="region of interest" description="Disordered" evidence="1">
    <location>
        <begin position="432"/>
        <end position="490"/>
    </location>
</feature>